<evidence type="ECO:0000256" key="1">
    <source>
        <dbReference type="ARBA" id="ARBA00005254"/>
    </source>
</evidence>
<dbReference type="GO" id="GO:0016829">
    <property type="term" value="F:lyase activity"/>
    <property type="evidence" value="ECO:0007669"/>
    <property type="project" value="UniProtKB-KW"/>
</dbReference>
<evidence type="ECO:0000256" key="2">
    <source>
        <dbReference type="ARBA" id="ARBA00023098"/>
    </source>
</evidence>
<dbReference type="PROSITE" id="PS00166">
    <property type="entry name" value="ENOYL_COA_HYDRATASE"/>
    <property type="match status" value="1"/>
</dbReference>
<accession>A0A193FUY8</accession>
<dbReference type="GO" id="GO:0006635">
    <property type="term" value="P:fatty acid beta-oxidation"/>
    <property type="evidence" value="ECO:0007669"/>
    <property type="project" value="TreeGrafter"/>
</dbReference>
<proteinExistence type="inferred from homology"/>
<dbReference type="Gene3D" id="3.90.226.10">
    <property type="entry name" value="2-enoyl-CoA Hydratase, Chain A, domain 1"/>
    <property type="match status" value="1"/>
</dbReference>
<reference evidence="5 6" key="1">
    <citation type="submission" date="2016-06" db="EMBL/GenBank/DDBJ databases">
        <title>Complete genome sequences of Bordetella bronchialis and Bordetella flabilis.</title>
        <authorList>
            <person name="LiPuma J.J."/>
            <person name="Spilker T."/>
        </authorList>
    </citation>
    <scope>NUCLEOTIDE SEQUENCE [LARGE SCALE GENOMIC DNA]</scope>
    <source>
        <strain evidence="5 6">AU17976</strain>
    </source>
</reference>
<keyword evidence="3" id="KW-0456">Lyase</keyword>
<evidence type="ECO:0000313" key="5">
    <source>
        <dbReference type="EMBL" id="ANN70991.1"/>
    </source>
</evidence>
<dbReference type="EMBL" id="CP016171">
    <property type="protein sequence ID" value="ANN70991.1"/>
    <property type="molecule type" value="Genomic_DNA"/>
</dbReference>
<dbReference type="RefSeq" id="WP_066668604.1">
    <property type="nucleotide sequence ID" value="NZ_CP016171.1"/>
</dbReference>
<dbReference type="Proteomes" id="UP000092213">
    <property type="component" value="Chromosome"/>
</dbReference>
<dbReference type="InterPro" id="IPR001753">
    <property type="entry name" value="Enoyl-CoA_hydra/iso"/>
</dbReference>
<evidence type="ECO:0000256" key="3">
    <source>
        <dbReference type="ARBA" id="ARBA00023239"/>
    </source>
</evidence>
<sequence>MADLIEVALVDGIQTITINRPDARNAINLETAQAMAAALEELDNNPAARIGILTGANNTFSSGMDLKAFAQSGERPLIPGRGFAGLNEAPPKKPLIAAVEGYALAGGFEMALACDLIVAARDARFGLPEVKRGLVAGSGGMLRLPRRLPYHIAMEVILTGDMLDAERAHAYGLVNRLSAPGEALQDAMALARAIVENGPLAVQTAKSIVSQAVDWDQAGMFDRQRPLIAHIFTSADAKEGATAFAQKRRPVWQGK</sequence>
<dbReference type="InterPro" id="IPR018376">
    <property type="entry name" value="Enoyl-CoA_hyd/isom_CS"/>
</dbReference>
<evidence type="ECO:0000256" key="4">
    <source>
        <dbReference type="RuleBase" id="RU003707"/>
    </source>
</evidence>
<dbReference type="Gene3D" id="1.10.12.10">
    <property type="entry name" value="Lyase 2-enoyl-coa Hydratase, Chain A, domain 2"/>
    <property type="match status" value="1"/>
</dbReference>
<dbReference type="STRING" id="463025.BAU08_06290"/>
<dbReference type="NCBIfam" id="NF006100">
    <property type="entry name" value="PRK08252.1"/>
    <property type="match status" value="1"/>
</dbReference>
<evidence type="ECO:0000313" key="6">
    <source>
        <dbReference type="Proteomes" id="UP000092213"/>
    </source>
</evidence>
<name>A0A193FUY8_9BORD</name>
<dbReference type="PANTHER" id="PTHR11941">
    <property type="entry name" value="ENOYL-COA HYDRATASE-RELATED"/>
    <property type="match status" value="1"/>
</dbReference>
<dbReference type="InterPro" id="IPR029045">
    <property type="entry name" value="ClpP/crotonase-like_dom_sf"/>
</dbReference>
<dbReference type="AlphaFoldDB" id="A0A193FUY8"/>
<dbReference type="Pfam" id="PF00378">
    <property type="entry name" value="ECH_1"/>
    <property type="match status" value="1"/>
</dbReference>
<dbReference type="SUPFAM" id="SSF52096">
    <property type="entry name" value="ClpP/crotonase"/>
    <property type="match status" value="1"/>
</dbReference>
<dbReference type="InterPro" id="IPR014748">
    <property type="entry name" value="Enoyl-CoA_hydra_C"/>
</dbReference>
<gene>
    <name evidence="5" type="ORF">BAU08_06290</name>
</gene>
<protein>
    <submittedName>
        <fullName evidence="5">Enoyl-CoA hydratase</fullName>
    </submittedName>
</protein>
<keyword evidence="2" id="KW-0443">Lipid metabolism</keyword>
<dbReference type="PANTHER" id="PTHR11941:SF169">
    <property type="entry name" value="(7AS)-7A-METHYL-1,5-DIOXO-2,3,5,6,7,7A-HEXAHYDRO-1H-INDENE-CARBOXYL-COA HYDROLASE"/>
    <property type="match status" value="1"/>
</dbReference>
<dbReference type="CDD" id="cd06558">
    <property type="entry name" value="crotonase-like"/>
    <property type="match status" value="1"/>
</dbReference>
<organism evidence="5 6">
    <name type="scientific">Bordetella bronchialis</name>
    <dbReference type="NCBI Taxonomy" id="463025"/>
    <lineage>
        <taxon>Bacteria</taxon>
        <taxon>Pseudomonadati</taxon>
        <taxon>Pseudomonadota</taxon>
        <taxon>Betaproteobacteria</taxon>
        <taxon>Burkholderiales</taxon>
        <taxon>Alcaligenaceae</taxon>
        <taxon>Bordetella</taxon>
    </lineage>
</organism>
<comment type="similarity">
    <text evidence="1 4">Belongs to the enoyl-CoA hydratase/isomerase family.</text>
</comment>